<comment type="subcellular location">
    <subcellularLocation>
        <location evidence="1">Cell membrane</location>
        <topology evidence="1">Multi-pass membrane protein</topology>
    </subcellularLocation>
</comment>
<dbReference type="Pfam" id="PF00001">
    <property type="entry name" value="7tm_1"/>
    <property type="match status" value="1"/>
</dbReference>
<comment type="similarity">
    <text evidence="9">Belongs to the G-protein coupled receptor 1 family.</text>
</comment>
<feature type="transmembrane region" description="Helical" evidence="11">
    <location>
        <begin position="188"/>
        <end position="207"/>
    </location>
</feature>
<keyword evidence="3 9" id="KW-0812">Transmembrane</keyword>
<feature type="transmembrane region" description="Helical" evidence="11">
    <location>
        <begin position="65"/>
        <end position="92"/>
    </location>
</feature>
<dbReference type="SUPFAM" id="SSF81321">
    <property type="entry name" value="Family A G protein-coupled receptor-like"/>
    <property type="match status" value="1"/>
</dbReference>
<evidence type="ECO:0000256" key="10">
    <source>
        <dbReference type="SAM" id="MobiDB-lite"/>
    </source>
</evidence>
<keyword evidence="5 9" id="KW-0297">G-protein coupled receptor</keyword>
<accession>A0ABM0MDI9</accession>
<evidence type="ECO:0000313" key="13">
    <source>
        <dbReference type="Proteomes" id="UP000694865"/>
    </source>
</evidence>
<evidence type="ECO:0000256" key="6">
    <source>
        <dbReference type="ARBA" id="ARBA00023136"/>
    </source>
</evidence>
<feature type="compositionally biased region" description="Polar residues" evidence="10">
    <location>
        <begin position="319"/>
        <end position="329"/>
    </location>
</feature>
<dbReference type="PANTHER" id="PTHR24248">
    <property type="entry name" value="ADRENERGIC RECEPTOR-RELATED G-PROTEIN COUPLED RECEPTOR"/>
    <property type="match status" value="1"/>
</dbReference>
<evidence type="ECO:0000256" key="3">
    <source>
        <dbReference type="ARBA" id="ARBA00022692"/>
    </source>
</evidence>
<dbReference type="PANTHER" id="PTHR24248:SF120">
    <property type="entry name" value="G-PROTEIN COUPLED RECEPTORS FAMILY 1 PROFILE DOMAIN-CONTAINING PROTEIN"/>
    <property type="match status" value="1"/>
</dbReference>
<dbReference type="Proteomes" id="UP000694865">
    <property type="component" value="Unplaced"/>
</dbReference>
<evidence type="ECO:0000256" key="5">
    <source>
        <dbReference type="ARBA" id="ARBA00023040"/>
    </source>
</evidence>
<protein>
    <submittedName>
        <fullName evidence="14">Probable G-protein coupled receptor No9-like</fullName>
    </submittedName>
</protein>
<evidence type="ECO:0000256" key="8">
    <source>
        <dbReference type="ARBA" id="ARBA00023224"/>
    </source>
</evidence>
<dbReference type="RefSeq" id="XP_006818080.1">
    <property type="nucleotide sequence ID" value="XM_006818017.1"/>
</dbReference>
<keyword evidence="6 11" id="KW-0472">Membrane</keyword>
<keyword evidence="4 11" id="KW-1133">Transmembrane helix</keyword>
<evidence type="ECO:0000256" key="9">
    <source>
        <dbReference type="RuleBase" id="RU000688"/>
    </source>
</evidence>
<keyword evidence="13" id="KW-1185">Reference proteome</keyword>
<feature type="compositionally biased region" description="Basic and acidic residues" evidence="10">
    <location>
        <begin position="306"/>
        <end position="318"/>
    </location>
</feature>
<feature type="transmembrane region" description="Helical" evidence="11">
    <location>
        <begin position="154"/>
        <end position="176"/>
    </location>
</feature>
<evidence type="ECO:0000313" key="14">
    <source>
        <dbReference type="RefSeq" id="XP_006818080.1"/>
    </source>
</evidence>
<sequence length="506" mass="56939">MENTSYSTNTTDTTTTFNLTTQLLTTLYASTARAYHQQSTALENSTNATIEYDEEEGDTSSKLTLALLGLLFSVFIIVTIVANLLILVAFGTHEKLRHRPTNHFYASLAISDLAAGLLVHPLAAYDSLLDMYGWQLGKVCCIAWLSIDYFVYNASIYCMCAICLDRYLCIVHAVYYRNRRSTKIVRNMNIVAWVLGFIVSVPAMVLWDTLVGYSIIDYGTECFEEWMDNMPYVIANMVLTSILPFLIISLLYLRIYIAVREGSKSKAQQTYTVSENGKIVELSERGETRGPTITERAVGTYPIPIEETRSRENTDNHGEQSSTPEAESANVYTNNTTFNHIGGDNPVFVIDDHLDNIPSKNKYVNKDTILTNTGIDRRLSNNTVEKSTTNVNNGINDIAKLTVATVSPKYNVKSRVYSKRTRDRRAAKVLGLLVGFFLLSNMPLTIAMIWDSFCTSVCLPSTLLSIAYWLQYSNSIVNPFLYVYNDKEFRNAVVRVVMGTLCYCRL</sequence>
<reference evidence="14" key="1">
    <citation type="submission" date="2025-08" db="UniProtKB">
        <authorList>
            <consortium name="RefSeq"/>
        </authorList>
    </citation>
    <scope>IDENTIFICATION</scope>
    <source>
        <tissue evidence="14">Testes</tissue>
    </source>
</reference>
<evidence type="ECO:0000256" key="1">
    <source>
        <dbReference type="ARBA" id="ARBA00004651"/>
    </source>
</evidence>
<evidence type="ECO:0000259" key="12">
    <source>
        <dbReference type="PROSITE" id="PS50262"/>
    </source>
</evidence>
<evidence type="ECO:0000256" key="7">
    <source>
        <dbReference type="ARBA" id="ARBA00023170"/>
    </source>
</evidence>
<gene>
    <name evidence="14" type="primary">LOC102803379</name>
</gene>
<dbReference type="Gene3D" id="1.20.1070.10">
    <property type="entry name" value="Rhodopsin 7-helix transmembrane proteins"/>
    <property type="match status" value="2"/>
</dbReference>
<dbReference type="InterPro" id="IPR000276">
    <property type="entry name" value="GPCR_Rhodpsn"/>
</dbReference>
<keyword evidence="8 9" id="KW-0807">Transducer</keyword>
<feature type="transmembrane region" description="Helical" evidence="11">
    <location>
        <begin position="429"/>
        <end position="450"/>
    </location>
</feature>
<name>A0ABM0MDI9_SACKO</name>
<dbReference type="GeneID" id="102803379"/>
<dbReference type="PROSITE" id="PS00237">
    <property type="entry name" value="G_PROTEIN_RECEP_F1_1"/>
    <property type="match status" value="1"/>
</dbReference>
<proteinExistence type="inferred from homology"/>
<dbReference type="InterPro" id="IPR017452">
    <property type="entry name" value="GPCR_Rhodpsn_7TM"/>
</dbReference>
<evidence type="ECO:0000256" key="4">
    <source>
        <dbReference type="ARBA" id="ARBA00022989"/>
    </source>
</evidence>
<feature type="region of interest" description="Disordered" evidence="10">
    <location>
        <begin position="299"/>
        <end position="329"/>
    </location>
</feature>
<dbReference type="PROSITE" id="PS50262">
    <property type="entry name" value="G_PROTEIN_RECEP_F1_2"/>
    <property type="match status" value="1"/>
</dbReference>
<evidence type="ECO:0000256" key="11">
    <source>
        <dbReference type="SAM" id="Phobius"/>
    </source>
</evidence>
<feature type="transmembrane region" description="Helical" evidence="11">
    <location>
        <begin position="104"/>
        <end position="125"/>
    </location>
</feature>
<organism evidence="13 14">
    <name type="scientific">Saccoglossus kowalevskii</name>
    <name type="common">Acorn worm</name>
    <dbReference type="NCBI Taxonomy" id="10224"/>
    <lineage>
        <taxon>Eukaryota</taxon>
        <taxon>Metazoa</taxon>
        <taxon>Hemichordata</taxon>
        <taxon>Enteropneusta</taxon>
        <taxon>Harrimaniidae</taxon>
        <taxon>Saccoglossus</taxon>
    </lineage>
</organism>
<keyword evidence="2" id="KW-1003">Cell membrane</keyword>
<keyword evidence="7 9" id="KW-0675">Receptor</keyword>
<evidence type="ECO:0000256" key="2">
    <source>
        <dbReference type="ARBA" id="ARBA00022475"/>
    </source>
</evidence>
<feature type="domain" description="G-protein coupled receptors family 1 profile" evidence="12">
    <location>
        <begin position="82"/>
        <end position="482"/>
    </location>
</feature>
<dbReference type="PRINTS" id="PR00237">
    <property type="entry name" value="GPCRRHODOPSN"/>
</dbReference>
<feature type="transmembrane region" description="Helical" evidence="11">
    <location>
        <begin position="233"/>
        <end position="257"/>
    </location>
</feature>